<evidence type="ECO:0000256" key="4">
    <source>
        <dbReference type="ARBA" id="ARBA00005432"/>
    </source>
</evidence>
<dbReference type="PANTHER" id="PTHR10291:SF42">
    <property type="entry name" value="DEHYDRODOLICHYL DIPHOSPHATE SYNTHASE 7-RELATED"/>
    <property type="match status" value="1"/>
</dbReference>
<dbReference type="EC" id="2.5.1.-" evidence="6"/>
<evidence type="ECO:0000313" key="7">
    <source>
        <dbReference type="EMBL" id="CAH2069330.1"/>
    </source>
</evidence>
<organism evidence="7 8">
    <name type="scientific">Thlaspi arvense</name>
    <name type="common">Field penny-cress</name>
    <dbReference type="NCBI Taxonomy" id="13288"/>
    <lineage>
        <taxon>Eukaryota</taxon>
        <taxon>Viridiplantae</taxon>
        <taxon>Streptophyta</taxon>
        <taxon>Embryophyta</taxon>
        <taxon>Tracheophyta</taxon>
        <taxon>Spermatophyta</taxon>
        <taxon>Magnoliopsida</taxon>
        <taxon>eudicotyledons</taxon>
        <taxon>Gunneridae</taxon>
        <taxon>Pentapetalae</taxon>
        <taxon>rosids</taxon>
        <taxon>malvids</taxon>
        <taxon>Brassicales</taxon>
        <taxon>Brassicaceae</taxon>
        <taxon>Thlaspideae</taxon>
        <taxon>Thlaspi</taxon>
    </lineage>
</organism>
<dbReference type="PROSITE" id="PS01066">
    <property type="entry name" value="UPP_SYNTHASE"/>
    <property type="match status" value="1"/>
</dbReference>
<evidence type="ECO:0000256" key="6">
    <source>
        <dbReference type="RuleBase" id="RU363018"/>
    </source>
</evidence>
<dbReference type="InterPro" id="IPR036424">
    <property type="entry name" value="UPP_synth-like_sf"/>
</dbReference>
<dbReference type="SUPFAM" id="SSF64005">
    <property type="entry name" value="Undecaprenyl diphosphate synthase"/>
    <property type="match status" value="1"/>
</dbReference>
<evidence type="ECO:0000256" key="2">
    <source>
        <dbReference type="ARBA" id="ARBA00002674"/>
    </source>
</evidence>
<dbReference type="NCBIfam" id="TIGR00055">
    <property type="entry name" value="uppS"/>
    <property type="match status" value="1"/>
</dbReference>
<proteinExistence type="inferred from homology"/>
<dbReference type="GO" id="GO:0045547">
    <property type="term" value="F:ditrans,polycis-polyprenyl diphosphate synthase [(2E,6E)-farnesyl diphosphate specific] activity"/>
    <property type="evidence" value="ECO:0007669"/>
    <property type="project" value="TreeGrafter"/>
</dbReference>
<dbReference type="InterPro" id="IPR001441">
    <property type="entry name" value="UPP_synth-like"/>
</dbReference>
<keyword evidence="5 6" id="KW-0808">Transferase</keyword>
<dbReference type="AlphaFoldDB" id="A0AAU9SQU6"/>
<dbReference type="InterPro" id="IPR018520">
    <property type="entry name" value="UPP_synth-like_CS"/>
</dbReference>
<gene>
    <name evidence="7" type="ORF">TAV2_LOCUS19095</name>
</gene>
<sequence>MNTRDEVGEFTQIFIALMGLMRRFIFRILCVGPIPNHISFIMDGNRRFAKKHKLKGLDAGHRAGFVSVTYILQYCKEIGVPYVTIYAFAVDNFRREAQEVKCMMDLMLEKVELSIDQANSGYLKGVRVIFAGDMNSINEPLRVAAQRLMEVTKDNRGLTVVVCVAYSTSHEIVHAVRESCLRKCDNGDGPLVLEVSDVEECMYTTIAPDPDLLIRTGGRNRLSNFMTWQTSGSLLHTTAALWPELGLWHMVWAILKFQRMQNYLQKKQKLD</sequence>
<evidence type="ECO:0000313" key="8">
    <source>
        <dbReference type="Proteomes" id="UP000836841"/>
    </source>
</evidence>
<dbReference type="GO" id="GO:0005783">
    <property type="term" value="C:endoplasmic reticulum"/>
    <property type="evidence" value="ECO:0007669"/>
    <property type="project" value="TreeGrafter"/>
</dbReference>
<dbReference type="CDD" id="cd00475">
    <property type="entry name" value="Cis_IPPS"/>
    <property type="match status" value="1"/>
</dbReference>
<dbReference type="PANTHER" id="PTHR10291">
    <property type="entry name" value="DEHYDRODOLICHYL DIPHOSPHATE SYNTHASE FAMILY MEMBER"/>
    <property type="match status" value="1"/>
</dbReference>
<comment type="similarity">
    <text evidence="4 6">Belongs to the UPP synthase family.</text>
</comment>
<accession>A0AAU9SQU6</accession>
<dbReference type="GO" id="GO:0016094">
    <property type="term" value="P:polyprenol biosynthetic process"/>
    <property type="evidence" value="ECO:0007669"/>
    <property type="project" value="TreeGrafter"/>
</dbReference>
<evidence type="ECO:0000256" key="1">
    <source>
        <dbReference type="ARBA" id="ARBA00001946"/>
    </source>
</evidence>
<name>A0AAU9SQU6_THLAR</name>
<dbReference type="Proteomes" id="UP000836841">
    <property type="component" value="Chromosome 6"/>
</dbReference>
<keyword evidence="8" id="KW-1185">Reference proteome</keyword>
<dbReference type="Gene3D" id="3.40.1180.10">
    <property type="entry name" value="Decaprenyl diphosphate synthase-like"/>
    <property type="match status" value="1"/>
</dbReference>
<evidence type="ECO:0000256" key="5">
    <source>
        <dbReference type="ARBA" id="ARBA00022679"/>
    </source>
</evidence>
<comment type="cofactor">
    <cofactor evidence="1">
        <name>Mg(2+)</name>
        <dbReference type="ChEBI" id="CHEBI:18420"/>
    </cofactor>
</comment>
<comment type="pathway">
    <text evidence="3">Protein modification; protein glycosylation.</text>
</comment>
<dbReference type="Pfam" id="PF01255">
    <property type="entry name" value="Prenyltransf"/>
    <property type="match status" value="1"/>
</dbReference>
<evidence type="ECO:0000256" key="3">
    <source>
        <dbReference type="ARBA" id="ARBA00004922"/>
    </source>
</evidence>
<reference evidence="7 8" key="1">
    <citation type="submission" date="2022-03" db="EMBL/GenBank/DDBJ databases">
        <authorList>
            <person name="Nunn A."/>
            <person name="Chopra R."/>
            <person name="Nunn A."/>
            <person name="Contreras Garrido A."/>
        </authorList>
    </citation>
    <scope>NUCLEOTIDE SEQUENCE [LARGE SCALE GENOMIC DNA]</scope>
</reference>
<dbReference type="EMBL" id="OU466862">
    <property type="protein sequence ID" value="CAH2069330.1"/>
    <property type="molecule type" value="Genomic_DNA"/>
</dbReference>
<comment type="function">
    <text evidence="2">Catalyzes cis-prenyl chain elongation to produce the polyprenyl backbone of dolichol, a glycosyl carrier-lipid required for the biosynthesis of several classes of glycoprotein.</text>
</comment>
<protein>
    <recommendedName>
        <fullName evidence="6">Alkyl transferase</fullName>
        <ecNumber evidence="6">2.5.1.-</ecNumber>
    </recommendedName>
</protein>